<dbReference type="RefSeq" id="WP_160938688.1">
    <property type="nucleotide sequence ID" value="NZ_SNVJ01000019.1"/>
</dbReference>
<dbReference type="InterPro" id="IPR006311">
    <property type="entry name" value="TAT_signal"/>
</dbReference>
<dbReference type="InterPro" id="IPR026045">
    <property type="entry name" value="Ferric-bd"/>
</dbReference>
<organism evidence="2 3">
    <name type="scientific">Teichococcus coralli</name>
    <dbReference type="NCBI Taxonomy" id="2545983"/>
    <lineage>
        <taxon>Bacteria</taxon>
        <taxon>Pseudomonadati</taxon>
        <taxon>Pseudomonadota</taxon>
        <taxon>Alphaproteobacteria</taxon>
        <taxon>Acetobacterales</taxon>
        <taxon>Roseomonadaceae</taxon>
        <taxon>Roseomonas</taxon>
    </lineage>
</organism>
<keyword evidence="3" id="KW-1185">Reference proteome</keyword>
<dbReference type="Proteomes" id="UP000460715">
    <property type="component" value="Unassembled WGS sequence"/>
</dbReference>
<reference evidence="2 3" key="1">
    <citation type="submission" date="2019-03" db="EMBL/GenBank/DDBJ databases">
        <title>Roseomonas sp. a novel Roseomonas species isolated from Sea whip Gorgonian.</title>
        <authorList>
            <person name="Li F."/>
            <person name="Pan X."/>
            <person name="Huang S."/>
            <person name="Li Z."/>
            <person name="Meng B."/>
        </authorList>
    </citation>
    <scope>NUCLEOTIDE SEQUENCE [LARGE SCALE GENOMIC DNA]</scope>
    <source>
        <strain evidence="2 3">M0104</strain>
    </source>
</reference>
<dbReference type="PANTHER" id="PTHR30006">
    <property type="entry name" value="THIAMINE-BINDING PERIPLASMIC PROTEIN-RELATED"/>
    <property type="match status" value="1"/>
</dbReference>
<accession>A0A845BGR9</accession>
<dbReference type="Pfam" id="PF13343">
    <property type="entry name" value="SBP_bac_6"/>
    <property type="match status" value="1"/>
</dbReference>
<dbReference type="SUPFAM" id="SSF53850">
    <property type="entry name" value="Periplasmic binding protein-like II"/>
    <property type="match status" value="1"/>
</dbReference>
<dbReference type="EMBL" id="SNVJ01000019">
    <property type="protein sequence ID" value="MXP65280.1"/>
    <property type="molecule type" value="Genomic_DNA"/>
</dbReference>
<gene>
    <name evidence="2" type="ORF">E0493_18190</name>
</gene>
<protein>
    <submittedName>
        <fullName evidence="2">Extracellular solute-binding protein</fullName>
    </submittedName>
</protein>
<dbReference type="PROSITE" id="PS51318">
    <property type="entry name" value="TAT"/>
    <property type="match status" value="1"/>
</dbReference>
<evidence type="ECO:0000313" key="2">
    <source>
        <dbReference type="EMBL" id="MXP65280.1"/>
    </source>
</evidence>
<proteinExistence type="predicted"/>
<evidence type="ECO:0000313" key="3">
    <source>
        <dbReference type="Proteomes" id="UP000460715"/>
    </source>
</evidence>
<sequence>MLDFNRRLFLGLAAGGAAAARFGAARAAELRPHEKELYEAAKKEGQLTWYTGQYQAEPSEAIGRGFTTRFPGVEVNVVRSTSQVAFQRLSQDMRAGVAQCDVFSSTDHSHLAFLKQNERLMPYKPQNAAGLIKAAQQAADPDGYFQVTYLGLFLMGRRSDQVSEADAPKSWKELLDPKWRGKVAVGHPGYSGAITSWCLAMRKLYGWDYFKALEKNQPQIGRSSADPVTMLNAGERQIGAAIPSATTLLSISRGNPITMIYPTDGTLMVPAPSGALKNGPHPNAAKLFMEYMTSPAYYEATRPFFSESLRPEVPPPPGSRPLDEVTMITADPDELERDGQEVKELWRDTFGV</sequence>
<evidence type="ECO:0000256" key="1">
    <source>
        <dbReference type="ARBA" id="ARBA00022729"/>
    </source>
</evidence>
<dbReference type="PIRSF" id="PIRSF002825">
    <property type="entry name" value="CfbpA"/>
    <property type="match status" value="1"/>
</dbReference>
<dbReference type="AlphaFoldDB" id="A0A845BGR9"/>
<dbReference type="Gene3D" id="3.40.190.10">
    <property type="entry name" value="Periplasmic binding protein-like II"/>
    <property type="match status" value="2"/>
</dbReference>
<dbReference type="PANTHER" id="PTHR30006:SF2">
    <property type="entry name" value="ABC TRANSPORTER SUBSTRATE-BINDING PROTEIN"/>
    <property type="match status" value="1"/>
</dbReference>
<dbReference type="OrthoDB" id="7374867at2"/>
<comment type="caution">
    <text evidence="2">The sequence shown here is derived from an EMBL/GenBank/DDBJ whole genome shotgun (WGS) entry which is preliminary data.</text>
</comment>
<name>A0A845BGR9_9PROT</name>
<keyword evidence="1" id="KW-0732">Signal</keyword>